<organism evidence="1 2">
    <name type="scientific">Legionella israelensis</name>
    <dbReference type="NCBI Taxonomy" id="454"/>
    <lineage>
        <taxon>Bacteria</taxon>
        <taxon>Pseudomonadati</taxon>
        <taxon>Pseudomonadota</taxon>
        <taxon>Gammaproteobacteria</taxon>
        <taxon>Legionellales</taxon>
        <taxon>Legionellaceae</taxon>
        <taxon>Legionella</taxon>
    </lineage>
</organism>
<dbReference type="EMBL" id="LNYH01000149">
    <property type="protein sequence ID" value="KTD14348.1"/>
    <property type="molecule type" value="Genomic_DNA"/>
</dbReference>
<evidence type="ECO:0000313" key="2">
    <source>
        <dbReference type="Proteomes" id="UP000054761"/>
    </source>
</evidence>
<dbReference type="PATRIC" id="fig|454.4.peg.2828"/>
<dbReference type="OrthoDB" id="3078277at2"/>
<dbReference type="Proteomes" id="UP000054761">
    <property type="component" value="Unassembled WGS sequence"/>
</dbReference>
<protein>
    <submittedName>
        <fullName evidence="1">Uncharacterized protein</fullName>
    </submittedName>
</protein>
<gene>
    <name evidence="1" type="ORF">Lisr_2576</name>
</gene>
<sequence length="187" mass="21659">MNMNNYYFHSDEMIGLGHKILSLLYAYYEFDKLYREPSCRDPDVVDELRIYEEDIFKNSLLKLATLARGCDDTNNYLSNANKVFPNGVGDLKKNSQTEVLKPREACNKIIHAKSAFISYDTTNINPLWEGYLQEEKKPSRSQIYANPILTVKGTHRQDKWEAKIYLVKFIFSIALENISAWNLSGKT</sequence>
<dbReference type="RefSeq" id="WP_131780739.1">
    <property type="nucleotide sequence ID" value="NZ_CP038273.1"/>
</dbReference>
<evidence type="ECO:0000313" key="1">
    <source>
        <dbReference type="EMBL" id="KTD14348.1"/>
    </source>
</evidence>
<name>A0A0W0V2L8_9GAMM</name>
<keyword evidence="2" id="KW-1185">Reference proteome</keyword>
<dbReference type="AlphaFoldDB" id="A0A0W0V2L8"/>
<comment type="caution">
    <text evidence="1">The sequence shown here is derived from an EMBL/GenBank/DDBJ whole genome shotgun (WGS) entry which is preliminary data.</text>
</comment>
<accession>A0A0W0V2L8</accession>
<proteinExistence type="predicted"/>
<reference evidence="1 2" key="1">
    <citation type="submission" date="2015-11" db="EMBL/GenBank/DDBJ databases">
        <title>Genomic analysis of 38 Legionella species identifies large and diverse effector repertoires.</title>
        <authorList>
            <person name="Burstein D."/>
            <person name="Amaro F."/>
            <person name="Zusman T."/>
            <person name="Lifshitz Z."/>
            <person name="Cohen O."/>
            <person name="Gilbert J.A."/>
            <person name="Pupko T."/>
            <person name="Shuman H.A."/>
            <person name="Segal G."/>
        </authorList>
    </citation>
    <scope>NUCLEOTIDE SEQUENCE [LARGE SCALE GENOMIC DNA]</scope>
    <source>
        <strain evidence="1 2">Bercovier 4</strain>
    </source>
</reference>
<dbReference type="STRING" id="454.Lisr_2576"/>